<sequence>MQKRCKLPRAKSQQVRLGIKHTTPGAIAAAAIWVIFLFSGDEIWGPIGDVTAINYRDRFNEYLDTILEGLRRRQRWARELFLYWDEHVFPANNGARFGGGVGQDDVEVRNEIKGARRALLDMPVVSDSEASDSDDDR</sequence>
<keyword evidence="1" id="KW-0812">Transmembrane</keyword>
<keyword evidence="1" id="KW-1133">Transmembrane helix</keyword>
<dbReference type="EMBL" id="JARJCW010000017">
    <property type="protein sequence ID" value="KAJ7215382.1"/>
    <property type="molecule type" value="Genomic_DNA"/>
</dbReference>
<evidence type="ECO:0000313" key="2">
    <source>
        <dbReference type="EMBL" id="KAJ7215382.1"/>
    </source>
</evidence>
<gene>
    <name evidence="2" type="ORF">GGX14DRAFT_391819</name>
</gene>
<protein>
    <submittedName>
        <fullName evidence="2">Uncharacterized protein</fullName>
    </submittedName>
</protein>
<keyword evidence="1" id="KW-0472">Membrane</keyword>
<keyword evidence="3" id="KW-1185">Reference proteome</keyword>
<name>A0AAD6YDH9_9AGAR</name>
<feature type="transmembrane region" description="Helical" evidence="1">
    <location>
        <begin position="21"/>
        <end position="40"/>
    </location>
</feature>
<comment type="caution">
    <text evidence="2">The sequence shown here is derived from an EMBL/GenBank/DDBJ whole genome shotgun (WGS) entry which is preliminary data.</text>
</comment>
<dbReference type="AlphaFoldDB" id="A0AAD6YDH9"/>
<organism evidence="2 3">
    <name type="scientific">Mycena pura</name>
    <dbReference type="NCBI Taxonomy" id="153505"/>
    <lineage>
        <taxon>Eukaryota</taxon>
        <taxon>Fungi</taxon>
        <taxon>Dikarya</taxon>
        <taxon>Basidiomycota</taxon>
        <taxon>Agaricomycotina</taxon>
        <taxon>Agaricomycetes</taxon>
        <taxon>Agaricomycetidae</taxon>
        <taxon>Agaricales</taxon>
        <taxon>Marasmiineae</taxon>
        <taxon>Mycenaceae</taxon>
        <taxon>Mycena</taxon>
    </lineage>
</organism>
<evidence type="ECO:0000313" key="3">
    <source>
        <dbReference type="Proteomes" id="UP001219525"/>
    </source>
</evidence>
<dbReference type="Pfam" id="PF20414">
    <property type="entry name" value="DUF6698"/>
    <property type="match status" value="1"/>
</dbReference>
<accession>A0AAD6YDH9</accession>
<reference evidence="2" key="1">
    <citation type="submission" date="2023-03" db="EMBL/GenBank/DDBJ databases">
        <title>Massive genome expansion in bonnet fungi (Mycena s.s.) driven by repeated elements and novel gene families across ecological guilds.</title>
        <authorList>
            <consortium name="Lawrence Berkeley National Laboratory"/>
            <person name="Harder C.B."/>
            <person name="Miyauchi S."/>
            <person name="Viragh M."/>
            <person name="Kuo A."/>
            <person name="Thoen E."/>
            <person name="Andreopoulos B."/>
            <person name="Lu D."/>
            <person name="Skrede I."/>
            <person name="Drula E."/>
            <person name="Henrissat B."/>
            <person name="Morin E."/>
            <person name="Kohler A."/>
            <person name="Barry K."/>
            <person name="LaButti K."/>
            <person name="Morin E."/>
            <person name="Salamov A."/>
            <person name="Lipzen A."/>
            <person name="Mereny Z."/>
            <person name="Hegedus B."/>
            <person name="Baldrian P."/>
            <person name="Stursova M."/>
            <person name="Weitz H."/>
            <person name="Taylor A."/>
            <person name="Grigoriev I.V."/>
            <person name="Nagy L.G."/>
            <person name="Martin F."/>
            <person name="Kauserud H."/>
        </authorList>
    </citation>
    <scope>NUCLEOTIDE SEQUENCE</scope>
    <source>
        <strain evidence="2">9144</strain>
    </source>
</reference>
<evidence type="ECO:0000256" key="1">
    <source>
        <dbReference type="SAM" id="Phobius"/>
    </source>
</evidence>
<dbReference type="InterPro" id="IPR046521">
    <property type="entry name" value="DUF6698"/>
</dbReference>
<proteinExistence type="predicted"/>
<dbReference type="Proteomes" id="UP001219525">
    <property type="component" value="Unassembled WGS sequence"/>
</dbReference>